<proteinExistence type="predicted"/>
<name>A0ABT2BX50_9BURK</name>
<evidence type="ECO:0000313" key="1">
    <source>
        <dbReference type="EMBL" id="MCS0629616.1"/>
    </source>
</evidence>
<accession>A0ABT2BX50</accession>
<dbReference type="Proteomes" id="UP001165263">
    <property type="component" value="Unassembled WGS sequence"/>
</dbReference>
<organism evidence="1 2">
    <name type="scientific">Telluria mixta</name>
    <dbReference type="NCBI Taxonomy" id="34071"/>
    <lineage>
        <taxon>Bacteria</taxon>
        <taxon>Pseudomonadati</taxon>
        <taxon>Pseudomonadota</taxon>
        <taxon>Betaproteobacteria</taxon>
        <taxon>Burkholderiales</taxon>
        <taxon>Oxalobacteraceae</taxon>
        <taxon>Telluria group</taxon>
        <taxon>Telluria</taxon>
    </lineage>
</organism>
<protein>
    <submittedName>
        <fullName evidence="1">Uncharacterized protein</fullName>
    </submittedName>
</protein>
<comment type="caution">
    <text evidence="1">The sequence shown here is derived from an EMBL/GenBank/DDBJ whole genome shotgun (WGS) entry which is preliminary data.</text>
</comment>
<dbReference type="EMBL" id="JANUHC010000003">
    <property type="protein sequence ID" value="MCS0629616.1"/>
    <property type="molecule type" value="Genomic_DNA"/>
</dbReference>
<keyword evidence="2" id="KW-1185">Reference proteome</keyword>
<dbReference type="RefSeq" id="WP_259448746.1">
    <property type="nucleotide sequence ID" value="NZ_CP119520.1"/>
</dbReference>
<gene>
    <name evidence="1" type="ORF">NX786_09750</name>
</gene>
<reference evidence="1" key="1">
    <citation type="submission" date="2022-08" db="EMBL/GenBank/DDBJ databases">
        <title>Reclassification of Massilia species as members of the genera Telluria, Duganella, Pseudoduganella, Mokoshia gen. nov. and Zemynaea gen. nov. using orthogonal and non-orthogonal genome-based approaches.</title>
        <authorList>
            <person name="Bowman J.P."/>
        </authorList>
    </citation>
    <scope>NUCLEOTIDE SEQUENCE</scope>
    <source>
        <strain evidence="1">LMG 11547</strain>
    </source>
</reference>
<evidence type="ECO:0000313" key="2">
    <source>
        <dbReference type="Proteomes" id="UP001165263"/>
    </source>
</evidence>
<sequence length="78" mass="8766">MRNHAIVHGQGRKGWRLASALDVVPNPAETPHRLVMQLSRGRFALRATPSSAMRFASVLRAATLHARMIENLARLRDR</sequence>